<keyword evidence="12" id="KW-1185">Reference proteome</keyword>
<sequence length="2008" mass="214735">MASVLGIALVLVLSGSTVAFVPIGGGASTHVSITGTALLQTVTETCRAVAETAGHEFEPTGSSPEELVRACLGPRATGEVSAAKFYAALQEIYTQHGLVDRDFANSAPHHFNSEAFLEGRSLIMEGMAAIKANVQQENFQAARETLGRVLHTLQDFYSHSNWVELGYTEPYIALIRPDLILENLADVDTATCSDCASGTCPNPILPYILKEKKLTSGYMGIFSAAKPKGKCSHGGASDKTSKKNPRGGISKDERRSDNMALHDAAVNTATAASLQLLEDIRLAVGDNDFLRMMGIARSSVVCFVIDTTGSMSDDIDEARSVVYEIIDSKKGTQDEPSEYILVTFNDPEYGPMIRTTDPDKMKYEISQLTVNGGGDTPEMCLSGLQLALTGAPASSHIFVFTDAPAKDIELMDTIEALISSTKSTVSFFKTGPISRRRRSIRAASYNDYKDLALASGGLMIQVSKQQLSEATDVILDTSTSALVTVLQQTRNPGKQETFPFTLDESLKNITIYITGQSITFTLINPAAVSQSHTEASGKLGTIQTVGNLRRIRLNGDKLTGTWQIDVNSKQPYTLKVTGQSTITFIYDFVESFEGPHPGYAKLSGRPQAGKPANLMLSVMGRKGSSSITVGEVGLVTVSGTEAVSNGTTDIGNGDILVTVDAVPEGEFVVILKGTDKESNSTFQRQSTTQMSVSKVNIQAMVDSSVEPGKAFELPFSVMTQGSGGQYIVSARNDRNFPMSYPNRLDLTTGQYANDTLTITPPVDTPSGTDVTLTLEVKSSSGIDSNYAVLRISVVTKITDFIQPLCEVVSVLADACPKDISQCKPFQWELSANLTDGNGTGIQSISLLQGDGTLSYTSLNSPIVQANYNASCCSQIVEFIAVDKVGNVGKCYHSIITDFIQPLCEVVSVLADACPKDVSQCKPFQWKLSANLTDGNGTGIQSISLREGDGTLSYTSLSSPIVQANYNASCCSQIVEFIAVDKAGNVGKCYHSIITDFIQPLCEVVSVLADACPKDVSQCKPFQWKLSANLTDGNGTGIQSISLRQGEGTLSYTSLSSPIVQANYSASCCSQIVEFIAVDKLGNVGKLIMTSVLGIALVLVLSGSTVAFVPIGGGASTHVSITGTALLQTVTETCRAVVEAAGHEFEPTGSSPEELVRACLGPTATGEVSAAKFYSALQEIYMQNSLVDRDFVNSAPHHFNSEAFLEGRGLIMEGMAAIKANVHQENFQAARETLGRVLHTLQDFYSHSNWVELGYTEPYIALIRPDLILENLADVDTATCSDCASGTCPNPILPNILKEKKLTSGYMGIFSAAKPKGKCSHGGASDLTSKEIPRGGISKDERRSDNMALHDAAVNTATAASLQLLEDIRLAVGDNDFLRMMGIARSSVVCFVIDTTGSMSDDIDEARSVVYEIIDSKKGTQDEPSEYILVPFNDPAFGPMIRTTDPDKMKYEISKLRAKGGGDPPEMCLSGLQLALTGAPASSHIYVFTDAIAKDIELKDTIVALIRSTKSTVSFFMTGPISRRRRSPRAASSNDYKDLALASGGQMIQVSKQQLPEATDVILDTSTSALVTVIQRGRNPGKQETFPFTLDESLKNITIYITGQSITFTLTNPAAVSQSHTEASGKLGTIQTVGNLRRIRLNDERLTGTWQININSKQPYTLKVTGQSTITFIYDFVESFEGPHPGYAKLSGRPQAGKRANLMLSVIGRKGPSSITIGEVGLVTVSGTEAVSNGTTTDMGNGDILVTVDAVPEGEFVVILKGTDKESNSTFQRQSTTQMSVSKVNIQAMVESSVEPGAAFELPFSVMTQGSGGQYIISARNDRNFPMSYPNRLDLTTGQHANGTLTITPPVDTPSGSDVTLTLEVKSSSGVDSNYAVLRISVVTKITDFIQPLCEVVSVLADACPKDVSQCKPFQWELSANLTDGNGTGIQSISLRQGDGNLSYTSLSSPIVQANYNASCCSQIVQFIAVDKAGNVGKCDHSIVRSASPPSLTLPLWLCLLVSIFVVKT</sequence>
<evidence type="ECO:0000256" key="5">
    <source>
        <dbReference type="SAM" id="MobiDB-lite"/>
    </source>
</evidence>
<keyword evidence="4" id="KW-0325">Glycoprotein</keyword>
<dbReference type="CDD" id="cd00198">
    <property type="entry name" value="vWFA"/>
    <property type="match status" value="2"/>
</dbReference>
<feature type="region of interest" description="Disordered" evidence="5">
    <location>
        <begin position="226"/>
        <end position="257"/>
    </location>
</feature>
<keyword evidence="2" id="KW-0964">Secreted</keyword>
<dbReference type="Pfam" id="PF23560">
    <property type="entry name" value="GBD_Hemicentin"/>
    <property type="match status" value="2"/>
</dbReference>
<accession>A0AAV1PZN2</accession>
<feature type="domain" description="VWA7 Ig-like" evidence="8">
    <location>
        <begin position="695"/>
        <end position="794"/>
    </location>
</feature>
<dbReference type="Proteomes" id="UP001314229">
    <property type="component" value="Unassembled WGS sequence"/>
</dbReference>
<keyword evidence="3 6" id="KW-0732">Signal</keyword>
<feature type="domain" description="Hemicentin/VWA7 galactose-binding" evidence="7">
    <location>
        <begin position="1570"/>
        <end position="1668"/>
    </location>
</feature>
<evidence type="ECO:0000256" key="1">
    <source>
        <dbReference type="ARBA" id="ARBA00004613"/>
    </source>
</evidence>
<comment type="caution">
    <text evidence="11">The sequence shown here is derived from an EMBL/GenBank/DDBJ whole genome shotgun (WGS) entry which is preliminary data.</text>
</comment>
<evidence type="ECO:0000256" key="6">
    <source>
        <dbReference type="SAM" id="SignalP"/>
    </source>
</evidence>
<evidence type="ECO:0000259" key="10">
    <source>
        <dbReference type="Pfam" id="PF25107"/>
    </source>
</evidence>
<feature type="domain" description="VWA7 N-terminal" evidence="10">
    <location>
        <begin position="64"/>
        <end position="290"/>
    </location>
</feature>
<dbReference type="InterPro" id="IPR052577">
    <property type="entry name" value="VWA7"/>
</dbReference>
<dbReference type="EMBL" id="CAWUFR010000342">
    <property type="protein sequence ID" value="CAK6976279.1"/>
    <property type="molecule type" value="Genomic_DNA"/>
</dbReference>
<organism evidence="11 12">
    <name type="scientific">Scomber scombrus</name>
    <name type="common">Atlantic mackerel</name>
    <name type="synonym">Scomber vernalis</name>
    <dbReference type="NCBI Taxonomy" id="13677"/>
    <lineage>
        <taxon>Eukaryota</taxon>
        <taxon>Metazoa</taxon>
        <taxon>Chordata</taxon>
        <taxon>Craniata</taxon>
        <taxon>Vertebrata</taxon>
        <taxon>Euteleostomi</taxon>
        <taxon>Actinopterygii</taxon>
        <taxon>Neopterygii</taxon>
        <taxon>Teleostei</taxon>
        <taxon>Neoteleostei</taxon>
        <taxon>Acanthomorphata</taxon>
        <taxon>Pelagiaria</taxon>
        <taxon>Scombriformes</taxon>
        <taxon>Scombridae</taxon>
        <taxon>Scomber</taxon>
    </lineage>
</organism>
<dbReference type="Pfam" id="PF25107">
    <property type="entry name" value="VWA7_N"/>
    <property type="match status" value="2"/>
</dbReference>
<evidence type="ECO:0000313" key="12">
    <source>
        <dbReference type="Proteomes" id="UP001314229"/>
    </source>
</evidence>
<evidence type="ECO:0000256" key="4">
    <source>
        <dbReference type="ARBA" id="ARBA00023180"/>
    </source>
</evidence>
<feature type="domain" description="Hemicentin-1-like von Willebrand factor A" evidence="9">
    <location>
        <begin position="1388"/>
        <end position="1551"/>
    </location>
</feature>
<dbReference type="GO" id="GO:0005576">
    <property type="term" value="C:extracellular region"/>
    <property type="evidence" value="ECO:0007669"/>
    <property type="project" value="UniProtKB-SubCell"/>
</dbReference>
<reference evidence="11 12" key="1">
    <citation type="submission" date="2024-01" db="EMBL/GenBank/DDBJ databases">
        <authorList>
            <person name="Alioto T."/>
            <person name="Alioto T."/>
            <person name="Gomez Garrido J."/>
        </authorList>
    </citation>
    <scope>NUCLEOTIDE SEQUENCE [LARGE SCALE GENOMIC DNA]</scope>
</reference>
<dbReference type="Pfam" id="PF23619">
    <property type="entry name" value="Ig_VWA7"/>
    <property type="match status" value="2"/>
</dbReference>
<feature type="chain" id="PRO_5044010349" description="von Willebrand factor A domain-containing protein 7" evidence="6">
    <location>
        <begin position="20"/>
        <end position="2008"/>
    </location>
</feature>
<comment type="subcellular location">
    <subcellularLocation>
        <location evidence="1">Secreted</location>
    </subcellularLocation>
</comment>
<feature type="region of interest" description="Disordered" evidence="5">
    <location>
        <begin position="1320"/>
        <end position="1340"/>
    </location>
</feature>
<feature type="signal peptide" evidence="6">
    <location>
        <begin position="1"/>
        <end position="19"/>
    </location>
</feature>
<dbReference type="InterPro" id="IPR056475">
    <property type="entry name" value="GBD_Hemicentin/VWA7"/>
</dbReference>
<evidence type="ECO:0000259" key="8">
    <source>
        <dbReference type="Pfam" id="PF23619"/>
    </source>
</evidence>
<dbReference type="SUPFAM" id="SSF53300">
    <property type="entry name" value="vWA-like"/>
    <property type="match status" value="2"/>
</dbReference>
<protein>
    <recommendedName>
        <fullName evidence="13">von Willebrand factor A domain-containing protein 7</fullName>
    </recommendedName>
</protein>
<evidence type="ECO:0000259" key="9">
    <source>
        <dbReference type="Pfam" id="PF25106"/>
    </source>
</evidence>
<dbReference type="InterPro" id="IPR056862">
    <property type="entry name" value="VWA7_N"/>
</dbReference>
<dbReference type="Gene3D" id="3.40.50.410">
    <property type="entry name" value="von Willebrand factor, type A domain"/>
    <property type="match status" value="2"/>
</dbReference>
<feature type="compositionally biased region" description="Basic and acidic residues" evidence="5">
    <location>
        <begin position="1327"/>
        <end position="1340"/>
    </location>
</feature>
<evidence type="ECO:0000313" key="11">
    <source>
        <dbReference type="EMBL" id="CAK6976279.1"/>
    </source>
</evidence>
<dbReference type="InterPro" id="IPR036465">
    <property type="entry name" value="vWFA_dom_sf"/>
</dbReference>
<feature type="domain" description="Hemicentin-1-like von Willebrand factor A" evidence="9">
    <location>
        <begin position="301"/>
        <end position="464"/>
    </location>
</feature>
<name>A0AAV1PZN2_SCOSC</name>
<dbReference type="InterPro" id="IPR056861">
    <property type="entry name" value="HMCN1-like_VWA"/>
</dbReference>
<dbReference type="InterPro" id="IPR057615">
    <property type="entry name" value="Ig_VWA7"/>
</dbReference>
<proteinExistence type="predicted"/>
<evidence type="ECO:0000256" key="3">
    <source>
        <dbReference type="ARBA" id="ARBA00022729"/>
    </source>
</evidence>
<evidence type="ECO:0000256" key="2">
    <source>
        <dbReference type="ARBA" id="ARBA00022525"/>
    </source>
</evidence>
<evidence type="ECO:0008006" key="13">
    <source>
        <dbReference type="Google" id="ProtNLM"/>
    </source>
</evidence>
<feature type="domain" description="VWA7 N-terminal" evidence="10">
    <location>
        <begin position="1151"/>
        <end position="1377"/>
    </location>
</feature>
<dbReference type="PANTHER" id="PTHR14905">
    <property type="entry name" value="NG37"/>
    <property type="match status" value="1"/>
</dbReference>
<feature type="domain" description="Hemicentin/VWA7 galactose-binding" evidence="7">
    <location>
        <begin position="483"/>
        <end position="581"/>
    </location>
</feature>
<feature type="domain" description="VWA7 Ig-like" evidence="8">
    <location>
        <begin position="1783"/>
        <end position="1882"/>
    </location>
</feature>
<dbReference type="Pfam" id="PF25106">
    <property type="entry name" value="VWA_4"/>
    <property type="match status" value="2"/>
</dbReference>
<gene>
    <name evidence="11" type="ORF">FSCOSCO3_A006438</name>
</gene>
<evidence type="ECO:0000259" key="7">
    <source>
        <dbReference type="Pfam" id="PF23560"/>
    </source>
</evidence>
<dbReference type="PANTHER" id="PTHR14905:SF22">
    <property type="entry name" value="VON WILLEBRAND FACTOR A DOMAIN-CONTAINING PROTEIN 7-LIKE"/>
    <property type="match status" value="1"/>
</dbReference>